<reference evidence="1 2" key="1">
    <citation type="journal article" date="2018" name="Biotechnol. Adv.">
        <title>Improved genomic resources and new bioinformatic workflow for the carcinogenic parasite Clonorchis sinensis: Biotechnological implications.</title>
        <authorList>
            <person name="Wang D."/>
            <person name="Korhonen P.K."/>
            <person name="Gasser R.B."/>
            <person name="Young N.D."/>
        </authorList>
    </citation>
    <scope>NUCLEOTIDE SEQUENCE [LARGE SCALE GENOMIC DNA]</scope>
    <source>
        <strain evidence="1">Cs-k2</strain>
    </source>
</reference>
<dbReference type="Proteomes" id="UP000286415">
    <property type="component" value="Unassembled WGS sequence"/>
</dbReference>
<comment type="caution">
    <text evidence="1">The sequence shown here is derived from an EMBL/GenBank/DDBJ whole genome shotgun (WGS) entry which is preliminary data.</text>
</comment>
<reference evidence="1 2" key="2">
    <citation type="journal article" date="2021" name="Genomics">
        <title>High-quality reference genome for Clonorchis sinensis.</title>
        <authorList>
            <person name="Young N.D."/>
            <person name="Stroehlein A.J."/>
            <person name="Kinkar L."/>
            <person name="Wang T."/>
            <person name="Sohn W.M."/>
            <person name="Chang B.C.H."/>
            <person name="Kaur P."/>
            <person name="Weisz D."/>
            <person name="Dudchenko O."/>
            <person name="Aiden E.L."/>
            <person name="Korhonen P.K."/>
            <person name="Gasser R.B."/>
        </authorList>
    </citation>
    <scope>NUCLEOTIDE SEQUENCE [LARGE SCALE GENOMIC DNA]</scope>
    <source>
        <strain evidence="1">Cs-k2</strain>
    </source>
</reference>
<dbReference type="AlphaFoldDB" id="A0A8T1MPE2"/>
<sequence>MLVDDFVIQRGETGISKRVMHVRNAPSPAATSSLAIARSLADEARELFEFPEPAQRDSV</sequence>
<name>A0A8T1MPE2_CLOSI</name>
<keyword evidence="2" id="KW-1185">Reference proteome</keyword>
<accession>A0A8T1MPE2</accession>
<evidence type="ECO:0000313" key="1">
    <source>
        <dbReference type="EMBL" id="KAG5450611.1"/>
    </source>
</evidence>
<protein>
    <submittedName>
        <fullName evidence="1">L-2-hydroxyglutarate dehydrogenase, mitochondrial</fullName>
    </submittedName>
</protein>
<proteinExistence type="predicted"/>
<dbReference type="OrthoDB" id="498204at2759"/>
<dbReference type="EMBL" id="NIRI02000042">
    <property type="protein sequence ID" value="KAG5450611.1"/>
    <property type="molecule type" value="Genomic_DNA"/>
</dbReference>
<organism evidence="1 2">
    <name type="scientific">Clonorchis sinensis</name>
    <name type="common">Chinese liver fluke</name>
    <dbReference type="NCBI Taxonomy" id="79923"/>
    <lineage>
        <taxon>Eukaryota</taxon>
        <taxon>Metazoa</taxon>
        <taxon>Spiralia</taxon>
        <taxon>Lophotrochozoa</taxon>
        <taxon>Platyhelminthes</taxon>
        <taxon>Trematoda</taxon>
        <taxon>Digenea</taxon>
        <taxon>Opisthorchiida</taxon>
        <taxon>Opisthorchiata</taxon>
        <taxon>Opisthorchiidae</taxon>
        <taxon>Clonorchis</taxon>
    </lineage>
</organism>
<gene>
    <name evidence="1" type="ORF">CSKR_201232</name>
</gene>
<evidence type="ECO:0000313" key="2">
    <source>
        <dbReference type="Proteomes" id="UP000286415"/>
    </source>
</evidence>